<evidence type="ECO:0000259" key="1">
    <source>
        <dbReference type="Pfam" id="PF00534"/>
    </source>
</evidence>
<dbReference type="Pfam" id="PF00534">
    <property type="entry name" value="Glycos_transf_1"/>
    <property type="match status" value="1"/>
</dbReference>
<dbReference type="PANTHER" id="PTHR45947:SF3">
    <property type="entry name" value="SULFOQUINOVOSYL TRANSFERASE SQD2"/>
    <property type="match status" value="1"/>
</dbReference>
<dbReference type="InterPro" id="IPR028098">
    <property type="entry name" value="Glyco_trans_4-like_N"/>
</dbReference>
<dbReference type="Gene3D" id="3.40.50.2000">
    <property type="entry name" value="Glycogen Phosphorylase B"/>
    <property type="match status" value="2"/>
</dbReference>
<accession>A0ABU7XC46</accession>
<evidence type="ECO:0000259" key="2">
    <source>
        <dbReference type="Pfam" id="PF13439"/>
    </source>
</evidence>
<protein>
    <submittedName>
        <fullName evidence="3">Glycosyltransferase</fullName>
        <ecNumber evidence="3">2.4.-.-</ecNumber>
    </submittedName>
</protein>
<dbReference type="Pfam" id="PF13439">
    <property type="entry name" value="Glyco_transf_4"/>
    <property type="match status" value="1"/>
</dbReference>
<proteinExistence type="predicted"/>
<feature type="domain" description="Glycosyltransferase subfamily 4-like N-terminal" evidence="2">
    <location>
        <begin position="22"/>
        <end position="114"/>
    </location>
</feature>
<dbReference type="GO" id="GO:0016757">
    <property type="term" value="F:glycosyltransferase activity"/>
    <property type="evidence" value="ECO:0007669"/>
    <property type="project" value="UniProtKB-KW"/>
</dbReference>
<feature type="domain" description="Glycosyl transferase family 1" evidence="1">
    <location>
        <begin position="171"/>
        <end position="310"/>
    </location>
</feature>
<dbReference type="RefSeq" id="WP_332079846.1">
    <property type="nucleotide sequence ID" value="NZ_JAZHYN010000001.1"/>
</dbReference>
<sequence length="354" mass="39241">MRRGLRIALTVDPELPVPPLHYGGIERIVDMLARELVSRGHEVTLFANPRSTCPVHKIAWPGARSNSRLDTIRNAVTLTRAVAFGGFDIVHSFSRIAYMTPILPAPIPKLMSYQREVSRRTTALAQKLAFGSLEFSAISRSMIEPVRHIGEWHYAPNGVSLSAYAFQAKVDSDAPLVFLGRIEEIKGPHLAIEAARRAGCRLVLAGNVPSEHRGWFEANVQPHIDGREIAYIGPVDDAQKSELLGRARALLMPILWEEPFGIVMAEAMACGAPVIGFRRGAVAEVVEDGTTGYVVDTLDDMAAAVDRLPNLERRACRARVERLFSEIAVADSYLQIYAQMLSRRQKERRIPFAQ</sequence>
<dbReference type="EMBL" id="JAZHYN010000001">
    <property type="protein sequence ID" value="MEF3364963.1"/>
    <property type="molecule type" value="Genomic_DNA"/>
</dbReference>
<evidence type="ECO:0000313" key="4">
    <source>
        <dbReference type="Proteomes" id="UP001350748"/>
    </source>
</evidence>
<comment type="caution">
    <text evidence="3">The sequence shown here is derived from an EMBL/GenBank/DDBJ whole genome shotgun (WGS) entry which is preliminary data.</text>
</comment>
<keyword evidence="3" id="KW-0328">Glycosyltransferase</keyword>
<organism evidence="3 4">
    <name type="scientific">Methylocystis borbori</name>
    <dbReference type="NCBI Taxonomy" id="3118750"/>
    <lineage>
        <taxon>Bacteria</taxon>
        <taxon>Pseudomonadati</taxon>
        <taxon>Pseudomonadota</taxon>
        <taxon>Alphaproteobacteria</taxon>
        <taxon>Hyphomicrobiales</taxon>
        <taxon>Methylocystaceae</taxon>
        <taxon>Methylocystis</taxon>
    </lineage>
</organism>
<keyword evidence="3" id="KW-0808">Transferase</keyword>
<dbReference type="PANTHER" id="PTHR45947">
    <property type="entry name" value="SULFOQUINOVOSYL TRANSFERASE SQD2"/>
    <property type="match status" value="1"/>
</dbReference>
<dbReference type="EC" id="2.4.-.-" evidence="3"/>
<gene>
    <name evidence="3" type="ORF">V3H18_00280</name>
</gene>
<dbReference type="SUPFAM" id="SSF53756">
    <property type="entry name" value="UDP-Glycosyltransferase/glycogen phosphorylase"/>
    <property type="match status" value="1"/>
</dbReference>
<reference evidence="3 4" key="1">
    <citation type="submission" date="2024-02" db="EMBL/GenBank/DDBJ databases">
        <authorList>
            <person name="Grouzdev D."/>
        </authorList>
    </citation>
    <scope>NUCLEOTIDE SEQUENCE [LARGE SCALE GENOMIC DNA]</scope>
    <source>
        <strain evidence="3 4">9N</strain>
    </source>
</reference>
<dbReference type="InterPro" id="IPR001296">
    <property type="entry name" value="Glyco_trans_1"/>
</dbReference>
<name>A0ABU7XC46_9HYPH</name>
<evidence type="ECO:0000313" key="3">
    <source>
        <dbReference type="EMBL" id="MEF3364963.1"/>
    </source>
</evidence>
<dbReference type="Proteomes" id="UP001350748">
    <property type="component" value="Unassembled WGS sequence"/>
</dbReference>
<dbReference type="InterPro" id="IPR050194">
    <property type="entry name" value="Glycosyltransferase_grp1"/>
</dbReference>
<keyword evidence="4" id="KW-1185">Reference proteome</keyword>